<keyword evidence="2" id="KW-1185">Reference proteome</keyword>
<dbReference type="PANTHER" id="PTHR45786:SF74">
    <property type="entry name" value="ATP-DEPENDENT DNA HELICASE"/>
    <property type="match status" value="1"/>
</dbReference>
<proteinExistence type="predicted"/>
<reference evidence="1 2" key="1">
    <citation type="submission" date="2014-09" db="EMBL/GenBank/DDBJ databases">
        <authorList>
            <person name="Ellenberger Sabrina"/>
        </authorList>
    </citation>
    <scope>NUCLEOTIDE SEQUENCE [LARGE SCALE GENOMIC DNA]</scope>
    <source>
        <strain evidence="1 2">CBS 412.66</strain>
    </source>
</reference>
<evidence type="ECO:0000313" key="1">
    <source>
        <dbReference type="EMBL" id="CEP09744.1"/>
    </source>
</evidence>
<dbReference type="Proteomes" id="UP000054107">
    <property type="component" value="Unassembled WGS sequence"/>
</dbReference>
<name>A0A0B7N3U3_9FUNG</name>
<protein>
    <submittedName>
        <fullName evidence="1">Uncharacterized protein</fullName>
    </submittedName>
</protein>
<organism evidence="1 2">
    <name type="scientific">Parasitella parasitica</name>
    <dbReference type="NCBI Taxonomy" id="35722"/>
    <lineage>
        <taxon>Eukaryota</taxon>
        <taxon>Fungi</taxon>
        <taxon>Fungi incertae sedis</taxon>
        <taxon>Mucoromycota</taxon>
        <taxon>Mucoromycotina</taxon>
        <taxon>Mucoromycetes</taxon>
        <taxon>Mucorales</taxon>
        <taxon>Mucorineae</taxon>
        <taxon>Mucoraceae</taxon>
        <taxon>Parasitella</taxon>
    </lineage>
</organism>
<dbReference type="AlphaFoldDB" id="A0A0B7N3U3"/>
<dbReference type="OrthoDB" id="2289155at2759"/>
<evidence type="ECO:0000313" key="2">
    <source>
        <dbReference type="Proteomes" id="UP000054107"/>
    </source>
</evidence>
<dbReference type="STRING" id="35722.A0A0B7N3U3"/>
<sequence>MQDYPSHIARKPDLPEVALRSIRATNAVCSTCGASMWIGERKKTSSVSTPVFQMCYAKGEAVLAPPRTFPPIIVDLMTRNDAVAKKFKHDIRSSNSALSFTSMDSDLDRRHADEEHGAYAIRIHGSVHHRMSPELIPNPNNPIQQPRFAQDYI</sequence>
<gene>
    <name evidence="1" type="primary">PARPA_03296.1 scaffold 7241</name>
</gene>
<dbReference type="PANTHER" id="PTHR45786">
    <property type="entry name" value="DNA BINDING PROTEIN-LIKE"/>
    <property type="match status" value="1"/>
</dbReference>
<dbReference type="EMBL" id="LN722188">
    <property type="protein sequence ID" value="CEP09744.1"/>
    <property type="molecule type" value="Genomic_DNA"/>
</dbReference>
<accession>A0A0B7N3U3</accession>